<name>A0A922I1P5_DERFA</name>
<reference evidence="1" key="1">
    <citation type="submission" date="2013-05" db="EMBL/GenBank/DDBJ databases">
        <authorList>
            <person name="Yim A.K.Y."/>
            <person name="Chan T.F."/>
            <person name="Ji K.M."/>
            <person name="Liu X.Y."/>
            <person name="Zhou J.W."/>
            <person name="Li R.Q."/>
            <person name="Yang K.Y."/>
            <person name="Li J."/>
            <person name="Li M."/>
            <person name="Law P.T.W."/>
            <person name="Wu Y.L."/>
            <person name="Cai Z.L."/>
            <person name="Qin H."/>
            <person name="Bao Y."/>
            <person name="Leung R.K.K."/>
            <person name="Ng P.K.S."/>
            <person name="Zou J."/>
            <person name="Zhong X.J."/>
            <person name="Ran P.X."/>
            <person name="Zhong N.S."/>
            <person name="Liu Z.G."/>
            <person name="Tsui S.K.W."/>
        </authorList>
    </citation>
    <scope>NUCLEOTIDE SEQUENCE</scope>
    <source>
        <strain evidence="1">Derf</strain>
        <tissue evidence="1">Whole organism</tissue>
    </source>
</reference>
<comment type="caution">
    <text evidence="1">The sequence shown here is derived from an EMBL/GenBank/DDBJ whole genome shotgun (WGS) entry which is preliminary data.</text>
</comment>
<protein>
    <submittedName>
        <fullName evidence="1">Uncharacterized protein</fullName>
    </submittedName>
</protein>
<evidence type="ECO:0000313" key="1">
    <source>
        <dbReference type="EMBL" id="KAH9517849.1"/>
    </source>
</evidence>
<dbReference type="AlphaFoldDB" id="A0A922I1P5"/>
<feature type="non-terminal residue" evidence="1">
    <location>
        <position position="1"/>
    </location>
</feature>
<evidence type="ECO:0000313" key="2">
    <source>
        <dbReference type="Proteomes" id="UP000790347"/>
    </source>
</evidence>
<accession>A0A922I1P5</accession>
<dbReference type="EMBL" id="ASGP02000003">
    <property type="protein sequence ID" value="KAH9517849.1"/>
    <property type="molecule type" value="Genomic_DNA"/>
</dbReference>
<dbReference type="Proteomes" id="UP000790347">
    <property type="component" value="Unassembled WGS sequence"/>
</dbReference>
<reference evidence="1" key="2">
    <citation type="journal article" date="2022" name="Res Sq">
        <title>Comparative Genomics Reveals Insights into the Divergent Evolution of Astigmatic Mites and Household Pest Adaptations.</title>
        <authorList>
            <person name="Xiong Q."/>
            <person name="Wan A.T.-Y."/>
            <person name="Liu X.-Y."/>
            <person name="Fung C.S.-H."/>
            <person name="Xiao X."/>
            <person name="Malainual N."/>
            <person name="Hou J."/>
            <person name="Wang L."/>
            <person name="Wang M."/>
            <person name="Yang K."/>
            <person name="Cui Y."/>
            <person name="Leung E."/>
            <person name="Nong W."/>
            <person name="Shin S.-K."/>
            <person name="Au S."/>
            <person name="Jeong K.Y."/>
            <person name="Chew F.T."/>
            <person name="Hui J."/>
            <person name="Leung T.F."/>
            <person name="Tungtrongchitr A."/>
            <person name="Zhong N."/>
            <person name="Liu Z."/>
            <person name="Tsui S."/>
        </authorList>
    </citation>
    <scope>NUCLEOTIDE SEQUENCE</scope>
    <source>
        <strain evidence="1">Derf</strain>
        <tissue evidence="1">Whole organism</tissue>
    </source>
</reference>
<gene>
    <name evidence="1" type="ORF">DERF_008472</name>
</gene>
<organism evidence="1 2">
    <name type="scientific">Dermatophagoides farinae</name>
    <name type="common">American house dust mite</name>
    <dbReference type="NCBI Taxonomy" id="6954"/>
    <lineage>
        <taxon>Eukaryota</taxon>
        <taxon>Metazoa</taxon>
        <taxon>Ecdysozoa</taxon>
        <taxon>Arthropoda</taxon>
        <taxon>Chelicerata</taxon>
        <taxon>Arachnida</taxon>
        <taxon>Acari</taxon>
        <taxon>Acariformes</taxon>
        <taxon>Sarcoptiformes</taxon>
        <taxon>Astigmata</taxon>
        <taxon>Psoroptidia</taxon>
        <taxon>Analgoidea</taxon>
        <taxon>Pyroglyphidae</taxon>
        <taxon>Dermatophagoidinae</taxon>
        <taxon>Dermatophagoides</taxon>
    </lineage>
</organism>
<keyword evidence="2" id="KW-1185">Reference proteome</keyword>
<proteinExistence type="predicted"/>
<sequence length="79" mass="8750">MITNVFTYSIVDNIDLAFDLITTNISTGNRSSADGILFWLVLNNVIICEQHRYMHWILSLGVLYADSSNNSACADGHGL</sequence>